<dbReference type="SUPFAM" id="SSF54814">
    <property type="entry name" value="Prokaryotic type KH domain (KH-domain type II)"/>
    <property type="match status" value="1"/>
</dbReference>
<dbReference type="GO" id="GO:0019843">
    <property type="term" value="F:rRNA binding"/>
    <property type="evidence" value="ECO:0007669"/>
    <property type="project" value="UniProtKB-KW"/>
</dbReference>
<dbReference type="GO" id="GO:1990904">
    <property type="term" value="C:ribonucleoprotein complex"/>
    <property type="evidence" value="ECO:0007669"/>
    <property type="project" value="UniProtKB-KW"/>
</dbReference>
<feature type="domain" description="KH type-2" evidence="6">
    <location>
        <begin position="39"/>
        <end position="97"/>
    </location>
</feature>
<dbReference type="InterPro" id="IPR015946">
    <property type="entry name" value="KH_dom-like_a/b"/>
</dbReference>
<gene>
    <name evidence="7" type="ORF">METZ01_LOCUS432397</name>
</gene>
<dbReference type="Gene3D" id="3.30.300.20">
    <property type="match status" value="1"/>
</dbReference>
<keyword evidence="4" id="KW-0689">Ribosomal protein</keyword>
<feature type="non-terminal residue" evidence="7">
    <location>
        <position position="97"/>
    </location>
</feature>
<dbReference type="CDD" id="cd02412">
    <property type="entry name" value="KH-II_30S_S3"/>
    <property type="match status" value="1"/>
</dbReference>
<protein>
    <recommendedName>
        <fullName evidence="6">KH type-2 domain-containing protein</fullName>
    </recommendedName>
</protein>
<name>A0A382Y8F7_9ZZZZ</name>
<evidence type="ECO:0000256" key="3">
    <source>
        <dbReference type="ARBA" id="ARBA00022884"/>
    </source>
</evidence>
<keyword evidence="2" id="KW-0699">rRNA-binding</keyword>
<keyword evidence="5" id="KW-0687">Ribonucleoprotein</keyword>
<organism evidence="7">
    <name type="scientific">marine metagenome</name>
    <dbReference type="NCBI Taxonomy" id="408172"/>
    <lineage>
        <taxon>unclassified sequences</taxon>
        <taxon>metagenomes</taxon>
        <taxon>ecological metagenomes</taxon>
    </lineage>
</organism>
<evidence type="ECO:0000256" key="4">
    <source>
        <dbReference type="ARBA" id="ARBA00022980"/>
    </source>
</evidence>
<dbReference type="AlphaFoldDB" id="A0A382Y8F7"/>
<dbReference type="Pfam" id="PF07650">
    <property type="entry name" value="KH_2"/>
    <property type="match status" value="1"/>
</dbReference>
<keyword evidence="3" id="KW-0694">RNA-binding</keyword>
<reference evidence="7" key="1">
    <citation type="submission" date="2018-05" db="EMBL/GenBank/DDBJ databases">
        <authorList>
            <person name="Lanie J.A."/>
            <person name="Ng W.-L."/>
            <person name="Kazmierczak K.M."/>
            <person name="Andrzejewski T.M."/>
            <person name="Davidsen T.M."/>
            <person name="Wayne K.J."/>
            <person name="Tettelin H."/>
            <person name="Glass J.I."/>
            <person name="Rusch D."/>
            <person name="Podicherti R."/>
            <person name="Tsui H.-C.T."/>
            <person name="Winkler M.E."/>
        </authorList>
    </citation>
    <scope>NUCLEOTIDE SEQUENCE</scope>
</reference>
<evidence type="ECO:0000259" key="6">
    <source>
        <dbReference type="PROSITE" id="PS50823"/>
    </source>
</evidence>
<dbReference type="InterPro" id="IPR004044">
    <property type="entry name" value="KH_dom_type_2"/>
</dbReference>
<sequence>MGQKVNPIGFRLGVRRNWSARWYANKGDYAKFVEEDCLIRGFLDKKLRFASVPRVVIERASIRTRVSIWTARPGIVIGRKGQELDSLRDGLNKKIGK</sequence>
<evidence type="ECO:0000256" key="5">
    <source>
        <dbReference type="ARBA" id="ARBA00023274"/>
    </source>
</evidence>
<proteinExistence type="inferred from homology"/>
<evidence type="ECO:0000313" key="7">
    <source>
        <dbReference type="EMBL" id="SVD79543.1"/>
    </source>
</evidence>
<comment type="similarity">
    <text evidence="1">Belongs to the universal ribosomal protein uS3 family.</text>
</comment>
<accession>A0A382Y8F7</accession>
<dbReference type="GO" id="GO:0005840">
    <property type="term" value="C:ribosome"/>
    <property type="evidence" value="ECO:0007669"/>
    <property type="project" value="UniProtKB-KW"/>
</dbReference>
<evidence type="ECO:0000256" key="2">
    <source>
        <dbReference type="ARBA" id="ARBA00022730"/>
    </source>
</evidence>
<dbReference type="PROSITE" id="PS50823">
    <property type="entry name" value="KH_TYPE_2"/>
    <property type="match status" value="1"/>
</dbReference>
<dbReference type="EMBL" id="UINC01173767">
    <property type="protein sequence ID" value="SVD79543.1"/>
    <property type="molecule type" value="Genomic_DNA"/>
</dbReference>
<evidence type="ECO:0000256" key="1">
    <source>
        <dbReference type="ARBA" id="ARBA00010761"/>
    </source>
</evidence>
<dbReference type="InterPro" id="IPR009019">
    <property type="entry name" value="KH_sf_prok-type"/>
</dbReference>
<dbReference type="FunFam" id="3.30.300.20:FF:000001">
    <property type="entry name" value="30S ribosomal protein S3"/>
    <property type="match status" value="1"/>
</dbReference>